<protein>
    <recommendedName>
        <fullName evidence="1">T6SS Transcription factor RovC-like DNA binding domain-containing protein</fullName>
    </recommendedName>
</protein>
<dbReference type="Pfam" id="PF10074">
    <property type="entry name" value="RovC_DNA-bd"/>
    <property type="match status" value="1"/>
</dbReference>
<keyword evidence="3" id="KW-1185">Reference proteome</keyword>
<sequence>MSQDDTSVVVLTSAPAVFVHASDHPSLSPDGSEENDEQGAHAMVSLGNGERIQVLTTGSGPVAAVVPLDIEGFDRLEAVHRLLAAIHHRVVPPDTRLTLQQRARAQRMLQAFDGSRDGATQQDIAQVIFRIGHVNRDEWQTSSARHAVMSLLRDARALIAGGYRKLLRHRRQS</sequence>
<evidence type="ECO:0000313" key="3">
    <source>
        <dbReference type="Proteomes" id="UP000553706"/>
    </source>
</evidence>
<evidence type="ECO:0000313" key="2">
    <source>
        <dbReference type="EMBL" id="MBB5373999.1"/>
    </source>
</evidence>
<dbReference type="EMBL" id="JACHFJ010000011">
    <property type="protein sequence ID" value="MBB5373999.1"/>
    <property type="molecule type" value="Genomic_DNA"/>
</dbReference>
<dbReference type="AlphaFoldDB" id="A0A840VPD7"/>
<feature type="domain" description="T6SS Transcription factor RovC-like DNA binding" evidence="1">
    <location>
        <begin position="65"/>
        <end position="168"/>
    </location>
</feature>
<comment type="caution">
    <text evidence="2">The sequence shown here is derived from an EMBL/GenBank/DDBJ whole genome shotgun (WGS) entry which is preliminary data.</text>
</comment>
<dbReference type="InterPro" id="IPR018754">
    <property type="entry name" value="RovC-like_DNA-bd"/>
</dbReference>
<evidence type="ECO:0000259" key="1">
    <source>
        <dbReference type="Pfam" id="PF10074"/>
    </source>
</evidence>
<accession>A0A840VPD7</accession>
<proteinExistence type="predicted"/>
<gene>
    <name evidence="2" type="ORF">HNP71_002266</name>
</gene>
<dbReference type="RefSeq" id="WP_183267014.1">
    <property type="nucleotide sequence ID" value="NZ_JACHFJ010000011.1"/>
</dbReference>
<name>A0A840VPD7_9PROT</name>
<reference evidence="2 3" key="1">
    <citation type="submission" date="2020-08" db="EMBL/GenBank/DDBJ databases">
        <title>Genomic Encyclopedia of Type Strains, Phase IV (KMG-IV): sequencing the most valuable type-strain genomes for metagenomic binning, comparative biology and taxonomic classification.</title>
        <authorList>
            <person name="Goeker M."/>
        </authorList>
    </citation>
    <scope>NUCLEOTIDE SEQUENCE [LARGE SCALE GENOMIC DNA]</scope>
    <source>
        <strain evidence="2 3">DSM 27026</strain>
    </source>
</reference>
<organism evidence="2 3">
    <name type="scientific">Acidocella aromatica</name>
    <dbReference type="NCBI Taxonomy" id="1303579"/>
    <lineage>
        <taxon>Bacteria</taxon>
        <taxon>Pseudomonadati</taxon>
        <taxon>Pseudomonadota</taxon>
        <taxon>Alphaproteobacteria</taxon>
        <taxon>Acetobacterales</taxon>
        <taxon>Acidocellaceae</taxon>
        <taxon>Acidocella</taxon>
    </lineage>
</organism>
<dbReference type="Proteomes" id="UP000553706">
    <property type="component" value="Unassembled WGS sequence"/>
</dbReference>